<evidence type="ECO:0000313" key="2">
    <source>
        <dbReference type="EMBL" id="MDN0012681.1"/>
    </source>
</evidence>
<feature type="transmembrane region" description="Helical" evidence="1">
    <location>
        <begin position="264"/>
        <end position="281"/>
    </location>
</feature>
<keyword evidence="1" id="KW-0472">Membrane</keyword>
<keyword evidence="1" id="KW-1133">Transmembrane helix</keyword>
<feature type="transmembrane region" description="Helical" evidence="1">
    <location>
        <begin position="21"/>
        <end position="37"/>
    </location>
</feature>
<dbReference type="Proteomes" id="UP001168524">
    <property type="component" value="Unassembled WGS sequence"/>
</dbReference>
<reference evidence="2" key="1">
    <citation type="submission" date="2023-06" db="EMBL/GenBank/DDBJ databases">
        <title>Two novel species of Acinetobacter isolated from motorbike repairing workshop in Vietnam.</title>
        <authorList>
            <person name="Le N.T.T."/>
        </authorList>
    </citation>
    <scope>NUCLEOTIDE SEQUENCE</scope>
    <source>
        <strain evidence="2">VNH17</strain>
    </source>
</reference>
<evidence type="ECO:0000313" key="3">
    <source>
        <dbReference type="Proteomes" id="UP001168524"/>
    </source>
</evidence>
<dbReference type="RefSeq" id="WP_267978979.1">
    <property type="nucleotide sequence ID" value="NZ_JAPQKF010000001.1"/>
</dbReference>
<keyword evidence="1" id="KW-0812">Transmembrane</keyword>
<feature type="transmembrane region" description="Helical" evidence="1">
    <location>
        <begin position="287"/>
        <end position="303"/>
    </location>
</feature>
<feature type="transmembrane region" description="Helical" evidence="1">
    <location>
        <begin position="332"/>
        <end position="349"/>
    </location>
</feature>
<organism evidence="2 3">
    <name type="scientific">Acinetobacter thutiue</name>
    <dbReference type="NCBI Taxonomy" id="2998078"/>
    <lineage>
        <taxon>Bacteria</taxon>
        <taxon>Pseudomonadati</taxon>
        <taxon>Pseudomonadota</taxon>
        <taxon>Gammaproteobacteria</taxon>
        <taxon>Moraxellales</taxon>
        <taxon>Moraxellaceae</taxon>
        <taxon>Acinetobacter</taxon>
    </lineage>
</organism>
<feature type="transmembrane region" description="Helical" evidence="1">
    <location>
        <begin position="310"/>
        <end position="326"/>
    </location>
</feature>
<protein>
    <submittedName>
        <fullName evidence="2">Uncharacterized protein</fullName>
    </submittedName>
</protein>
<gene>
    <name evidence="2" type="ORF">QTA56_00305</name>
</gene>
<dbReference type="EMBL" id="JAUDZE010000001">
    <property type="protein sequence ID" value="MDN0012681.1"/>
    <property type="molecule type" value="Genomic_DNA"/>
</dbReference>
<sequence>MWIKTDKESNLKSLREFKRDMIVLGLILLIGFIFVKGCEPKSEIEKIIDEPPTLYDSQTNSRIPSTQQWIISAHELKKQSSAIQGSQSNGQTQSATWFSPSLFIKHNTGQVYFYFDFAGSQKTRKDAEFYLLAICQNVKSHQNCAPFLERDETEMMMASTKNNTDYQAQEYNKSWFYYGHSDQQQLLTPFVPDLQFSIKTIFPQNYHPAWVRLTISENPITDKKVNFFLTNHYLMFFKYLLLLLPIFTFIEFRHYKSFSHQQAVVLGGLLMTLAVIHTLIWDINYMVVGYLLISFSGVMYMFANHLYKLAYGLGYFIILIFAHQFHEGLTKTFFMQIGLITLIGVGIFIKQPD</sequence>
<keyword evidence="3" id="KW-1185">Reference proteome</keyword>
<evidence type="ECO:0000256" key="1">
    <source>
        <dbReference type="SAM" id="Phobius"/>
    </source>
</evidence>
<comment type="caution">
    <text evidence="2">The sequence shown here is derived from an EMBL/GenBank/DDBJ whole genome shotgun (WGS) entry which is preliminary data.</text>
</comment>
<accession>A0ABT7WJ33</accession>
<feature type="transmembrane region" description="Helical" evidence="1">
    <location>
        <begin position="233"/>
        <end position="252"/>
    </location>
</feature>
<proteinExistence type="predicted"/>
<name>A0ABT7WJ33_9GAMM</name>